<dbReference type="EMBL" id="PTJO01000003">
    <property type="protein sequence ID" value="RNE49383.1"/>
    <property type="molecule type" value="Genomic_DNA"/>
</dbReference>
<dbReference type="AlphaFoldDB" id="A0A3M8K836"/>
<gene>
    <name evidence="3" type="ORF">C5L39_03175</name>
</gene>
<proteinExistence type="predicted"/>
<evidence type="ECO:0000313" key="3">
    <source>
        <dbReference type="EMBL" id="RNE49383.1"/>
    </source>
</evidence>
<dbReference type="RefSeq" id="WP_123047429.1">
    <property type="nucleotide sequence ID" value="NZ_PTJO01000003.1"/>
</dbReference>
<dbReference type="InterPro" id="IPR029447">
    <property type="entry name" value="DUF4439"/>
</dbReference>
<evidence type="ECO:0000313" key="4">
    <source>
        <dbReference type="Proteomes" id="UP000266975"/>
    </source>
</evidence>
<evidence type="ECO:0000259" key="2">
    <source>
        <dbReference type="Pfam" id="PF14530"/>
    </source>
</evidence>
<reference evidence="3 4" key="1">
    <citation type="submission" date="2018-02" db="EMBL/GenBank/DDBJ databases">
        <title>Corynebacterium alimpuense sp. nov., a marine obligate actinomycete isolated from sediments of Valparaiso bay, Chile.</title>
        <authorList>
            <person name="Claverias F."/>
            <person name="Gonzales-Siles L."/>
            <person name="Salva-Serra F."/>
            <person name="Inganaes E."/>
            <person name="Molin K."/>
            <person name="Cumsille A."/>
            <person name="Undabarrena A."/>
            <person name="Couve E."/>
            <person name="Moore E.R.B."/>
            <person name="Gomila M."/>
            <person name="Camara B."/>
        </authorList>
    </citation>
    <scope>NUCLEOTIDE SEQUENCE [LARGE SCALE GENOMIC DNA]</scope>
    <source>
        <strain evidence="3 4">CCUG 69366</strain>
    </source>
</reference>
<dbReference type="Pfam" id="PF14530">
    <property type="entry name" value="DUF4439"/>
    <property type="match status" value="1"/>
</dbReference>
<dbReference type="OrthoDB" id="4407712at2"/>
<protein>
    <recommendedName>
        <fullName evidence="2">DUF4439 domain-containing protein</fullName>
    </recommendedName>
</protein>
<keyword evidence="1" id="KW-0732">Signal</keyword>
<sequence length="282" mass="30409">MNRRLATIAIALAVSPLLASCTIEDTLDFFGPKPNQELASLADQATLDTEQFGAVSELRQRHTDELSAEIIRLCGVFPNGTIPESCEFVPDPTQATGIDLEQSLALTLEAAEDVPEESVALVTRQAVDLARVEAPSELPVAVDPERSSADARLLLEREYAVVYGLGVARAFISFDRLDALDALAQTHVQRISALREALVIANDNDSDGDSEIPVAEAGYEFNGIDELSTAKEAEAFVDRIESDLAQDWLAAAVDAQSPDWREWLVAATAHSELATEAFLTGN</sequence>
<keyword evidence="4" id="KW-1185">Reference proteome</keyword>
<dbReference type="Gene3D" id="1.20.1260.10">
    <property type="match status" value="1"/>
</dbReference>
<feature type="chain" id="PRO_5017938330" description="DUF4439 domain-containing protein" evidence="1">
    <location>
        <begin position="20"/>
        <end position="282"/>
    </location>
</feature>
<feature type="signal peptide" evidence="1">
    <location>
        <begin position="1"/>
        <end position="19"/>
    </location>
</feature>
<dbReference type="PROSITE" id="PS51257">
    <property type="entry name" value="PROKAR_LIPOPROTEIN"/>
    <property type="match status" value="1"/>
</dbReference>
<feature type="domain" description="DUF4439" evidence="2">
    <location>
        <begin position="155"/>
        <end position="271"/>
    </location>
</feature>
<dbReference type="InterPro" id="IPR012347">
    <property type="entry name" value="Ferritin-like"/>
</dbReference>
<dbReference type="Proteomes" id="UP000266975">
    <property type="component" value="Unassembled WGS sequence"/>
</dbReference>
<accession>A0A3M8K836</accession>
<evidence type="ECO:0000256" key="1">
    <source>
        <dbReference type="SAM" id="SignalP"/>
    </source>
</evidence>
<name>A0A3M8K836_9CORY</name>
<comment type="caution">
    <text evidence="3">The sequence shown here is derived from an EMBL/GenBank/DDBJ whole genome shotgun (WGS) entry which is preliminary data.</text>
</comment>
<organism evidence="3 4">
    <name type="scientific">Corynebacterium alimapuense</name>
    <dbReference type="NCBI Taxonomy" id="1576874"/>
    <lineage>
        <taxon>Bacteria</taxon>
        <taxon>Bacillati</taxon>
        <taxon>Actinomycetota</taxon>
        <taxon>Actinomycetes</taxon>
        <taxon>Mycobacteriales</taxon>
        <taxon>Corynebacteriaceae</taxon>
        <taxon>Corynebacterium</taxon>
    </lineage>
</organism>
<dbReference type="InterPro" id="IPR009078">
    <property type="entry name" value="Ferritin-like_SF"/>
</dbReference>
<dbReference type="SUPFAM" id="SSF47240">
    <property type="entry name" value="Ferritin-like"/>
    <property type="match status" value="1"/>
</dbReference>